<dbReference type="GO" id="GO:0031991">
    <property type="term" value="P:regulation of actomyosin contractile ring contraction"/>
    <property type="evidence" value="ECO:0007669"/>
    <property type="project" value="TreeGrafter"/>
</dbReference>
<dbReference type="GO" id="GO:0046872">
    <property type="term" value="F:metal ion binding"/>
    <property type="evidence" value="ECO:0007669"/>
    <property type="project" value="UniProtKB-KW"/>
</dbReference>
<feature type="region of interest" description="Disordered" evidence="14">
    <location>
        <begin position="490"/>
        <end position="945"/>
    </location>
</feature>
<dbReference type="PANTHER" id="PTHR22834">
    <property type="entry name" value="NUCLEAR FUSION PROTEIN FUS2"/>
    <property type="match status" value="1"/>
</dbReference>
<feature type="compositionally biased region" description="Polar residues" evidence="14">
    <location>
        <begin position="2036"/>
        <end position="2048"/>
    </location>
</feature>
<dbReference type="Proteomes" id="UP000327013">
    <property type="component" value="Unassembled WGS sequence"/>
</dbReference>
<dbReference type="SUPFAM" id="SSF48239">
    <property type="entry name" value="Terpenoid cyclases/Protein prenyltransferases"/>
    <property type="match status" value="1"/>
</dbReference>
<dbReference type="Gene3D" id="1.50.10.20">
    <property type="match status" value="1"/>
</dbReference>
<evidence type="ECO:0000313" key="17">
    <source>
        <dbReference type="Proteomes" id="UP000327013"/>
    </source>
</evidence>
<feature type="compositionally biased region" description="Polar residues" evidence="14">
    <location>
        <begin position="490"/>
        <end position="504"/>
    </location>
</feature>
<feature type="compositionally biased region" description="Polar residues" evidence="14">
    <location>
        <begin position="787"/>
        <end position="804"/>
    </location>
</feature>
<dbReference type="InterPro" id="IPR051492">
    <property type="entry name" value="Dynamin-Rho_GEF"/>
</dbReference>
<dbReference type="SUPFAM" id="SSF48065">
    <property type="entry name" value="DBL homology domain (DH-domain)"/>
    <property type="match status" value="1"/>
</dbReference>
<comment type="cofactor">
    <cofactor evidence="1">
        <name>Zn(2+)</name>
        <dbReference type="ChEBI" id="CHEBI:29105"/>
    </cofactor>
</comment>
<dbReference type="PROSITE" id="PS50010">
    <property type="entry name" value="DH_2"/>
    <property type="match status" value="1"/>
</dbReference>
<reference evidence="16 17" key="1">
    <citation type="submission" date="2019-06" db="EMBL/GenBank/DDBJ databases">
        <title>A chromosomal-level reference genome of Carpinus fangiana (Coryloideae, Betulaceae).</title>
        <authorList>
            <person name="Yang X."/>
            <person name="Wang Z."/>
            <person name="Zhang L."/>
            <person name="Hao G."/>
            <person name="Liu J."/>
            <person name="Yang Y."/>
        </authorList>
    </citation>
    <scope>NUCLEOTIDE SEQUENCE [LARGE SCALE GENOMIC DNA]</scope>
    <source>
        <strain evidence="16">Cfa_2016G</strain>
        <tissue evidence="16">Leaf</tissue>
    </source>
</reference>
<feature type="region of interest" description="Disordered" evidence="14">
    <location>
        <begin position="1085"/>
        <end position="1129"/>
    </location>
</feature>
<feature type="region of interest" description="Disordered" evidence="14">
    <location>
        <begin position="1369"/>
        <end position="1406"/>
    </location>
</feature>
<feature type="compositionally biased region" description="Polar residues" evidence="14">
    <location>
        <begin position="544"/>
        <end position="580"/>
    </location>
</feature>
<dbReference type="PANTHER" id="PTHR22834:SF20">
    <property type="entry name" value="SH3 DOMAIN-CONTAINING PROTEIN"/>
    <property type="match status" value="1"/>
</dbReference>
<comment type="subunit">
    <text evidence="3">Heterodimer of an alpha and a beta subunit.</text>
</comment>
<evidence type="ECO:0000256" key="5">
    <source>
        <dbReference type="ARBA" id="ARBA00022602"/>
    </source>
</evidence>
<evidence type="ECO:0000256" key="13">
    <source>
        <dbReference type="ARBA" id="ARBA00047658"/>
    </source>
</evidence>
<feature type="compositionally biased region" description="Low complexity" evidence="14">
    <location>
        <begin position="842"/>
        <end position="853"/>
    </location>
</feature>
<dbReference type="Gene3D" id="1.20.900.10">
    <property type="entry name" value="Dbl homology (DH) domain"/>
    <property type="match status" value="1"/>
</dbReference>
<feature type="compositionally biased region" description="Low complexity" evidence="14">
    <location>
        <begin position="518"/>
        <end position="533"/>
    </location>
</feature>
<evidence type="ECO:0000256" key="4">
    <source>
        <dbReference type="ARBA" id="ARBA00012656"/>
    </source>
</evidence>
<dbReference type="GO" id="GO:0005737">
    <property type="term" value="C:cytoplasm"/>
    <property type="evidence" value="ECO:0007669"/>
    <property type="project" value="InterPro"/>
</dbReference>
<dbReference type="InterPro" id="IPR026873">
    <property type="entry name" value="Ptb1"/>
</dbReference>
<dbReference type="SUPFAM" id="SSF103657">
    <property type="entry name" value="BAR/IMD domain-like"/>
    <property type="match status" value="1"/>
</dbReference>
<proteinExistence type="inferred from homology"/>
<feature type="compositionally biased region" description="Basic and acidic residues" evidence="14">
    <location>
        <begin position="651"/>
        <end position="667"/>
    </location>
</feature>
<feature type="compositionally biased region" description="Polar residues" evidence="14">
    <location>
        <begin position="681"/>
        <end position="702"/>
    </location>
</feature>
<dbReference type="InterPro" id="IPR027267">
    <property type="entry name" value="AH/BAR_dom_sf"/>
</dbReference>
<comment type="catalytic activity">
    <reaction evidence="13">
        <text>geranylgeranyl diphosphate + L-cysteinyl-[protein] = S-geranylgeranyl-L-cysteinyl-[protein] + diphosphate</text>
        <dbReference type="Rhea" id="RHEA:21240"/>
        <dbReference type="Rhea" id="RHEA-COMP:10131"/>
        <dbReference type="Rhea" id="RHEA-COMP:11537"/>
        <dbReference type="ChEBI" id="CHEBI:29950"/>
        <dbReference type="ChEBI" id="CHEBI:33019"/>
        <dbReference type="ChEBI" id="CHEBI:57533"/>
        <dbReference type="ChEBI" id="CHEBI:86021"/>
        <dbReference type="EC" id="2.5.1.60"/>
    </reaction>
</comment>
<protein>
    <recommendedName>
        <fullName evidence="4">protein geranylgeranyltransferase type II</fullName>
        <ecNumber evidence="4">2.5.1.60</ecNumber>
    </recommendedName>
    <alternativeName>
        <fullName evidence="11">Geranylgeranyl transferase type II subunit beta</fullName>
    </alternativeName>
    <alternativeName>
        <fullName evidence="12">Type II protein geranyl-geranyltransferase subunit beta</fullName>
    </alternativeName>
</protein>
<feature type="compositionally biased region" description="Low complexity" evidence="14">
    <location>
        <begin position="823"/>
        <end position="833"/>
    </location>
</feature>
<name>A0A5N6KP78_9ROSI</name>
<evidence type="ECO:0000256" key="7">
    <source>
        <dbReference type="ARBA" id="ARBA00022679"/>
    </source>
</evidence>
<accession>A0A5N6KP78</accession>
<dbReference type="Pfam" id="PF00621">
    <property type="entry name" value="RhoGEF"/>
    <property type="match status" value="1"/>
</dbReference>
<dbReference type="InterPro" id="IPR001330">
    <property type="entry name" value="Prenyltrans"/>
</dbReference>
<dbReference type="GO" id="GO:0005085">
    <property type="term" value="F:guanyl-nucleotide exchange factor activity"/>
    <property type="evidence" value="ECO:0007669"/>
    <property type="project" value="UniProtKB-KW"/>
</dbReference>
<evidence type="ECO:0000313" key="16">
    <source>
        <dbReference type="EMBL" id="KAB8336956.1"/>
    </source>
</evidence>
<evidence type="ECO:0000256" key="12">
    <source>
        <dbReference type="ARBA" id="ARBA00032766"/>
    </source>
</evidence>
<dbReference type="EC" id="2.5.1.60" evidence="4"/>
<dbReference type="OrthoDB" id="5428259at2759"/>
<feature type="compositionally biased region" description="Polar residues" evidence="14">
    <location>
        <begin position="920"/>
        <end position="933"/>
    </location>
</feature>
<feature type="region of interest" description="Disordered" evidence="14">
    <location>
        <begin position="1483"/>
        <end position="1526"/>
    </location>
</feature>
<evidence type="ECO:0000256" key="6">
    <source>
        <dbReference type="ARBA" id="ARBA00022658"/>
    </source>
</evidence>
<keyword evidence="8" id="KW-0479">Metal-binding</keyword>
<dbReference type="GO" id="GO:0072657">
    <property type="term" value="P:protein localization to membrane"/>
    <property type="evidence" value="ECO:0007669"/>
    <property type="project" value="UniProtKB-ARBA"/>
</dbReference>
<dbReference type="Pfam" id="PF00432">
    <property type="entry name" value="Prenyltrans"/>
    <property type="match status" value="1"/>
</dbReference>
<dbReference type="InterPro" id="IPR000219">
    <property type="entry name" value="DH_dom"/>
</dbReference>
<evidence type="ECO:0000256" key="8">
    <source>
        <dbReference type="ARBA" id="ARBA00022723"/>
    </source>
</evidence>
<organism evidence="16 17">
    <name type="scientific">Carpinus fangiana</name>
    <dbReference type="NCBI Taxonomy" id="176857"/>
    <lineage>
        <taxon>Eukaryota</taxon>
        <taxon>Viridiplantae</taxon>
        <taxon>Streptophyta</taxon>
        <taxon>Embryophyta</taxon>
        <taxon>Tracheophyta</taxon>
        <taxon>Spermatophyta</taxon>
        <taxon>Magnoliopsida</taxon>
        <taxon>eudicotyledons</taxon>
        <taxon>Gunneridae</taxon>
        <taxon>Pentapetalae</taxon>
        <taxon>rosids</taxon>
        <taxon>fabids</taxon>
        <taxon>Fagales</taxon>
        <taxon>Betulaceae</taxon>
        <taxon>Carpinus</taxon>
    </lineage>
</organism>
<dbReference type="Gene3D" id="1.20.1270.60">
    <property type="entry name" value="Arfaptin homology (AH) domain/BAR domain"/>
    <property type="match status" value="1"/>
</dbReference>
<feature type="compositionally biased region" description="Polar residues" evidence="14">
    <location>
        <begin position="1933"/>
        <end position="1971"/>
    </location>
</feature>
<comment type="similarity">
    <text evidence="2">Belongs to the protein prenyltransferase subunit beta family.</text>
</comment>
<feature type="region of interest" description="Disordered" evidence="14">
    <location>
        <begin position="1313"/>
        <end position="1351"/>
    </location>
</feature>
<dbReference type="SMART" id="SM00325">
    <property type="entry name" value="RhoGEF"/>
    <property type="match status" value="1"/>
</dbReference>
<dbReference type="EMBL" id="VIBQ01000009">
    <property type="protein sequence ID" value="KAB8336956.1"/>
    <property type="molecule type" value="Genomic_DNA"/>
</dbReference>
<evidence type="ECO:0000256" key="1">
    <source>
        <dbReference type="ARBA" id="ARBA00001947"/>
    </source>
</evidence>
<dbReference type="InterPro" id="IPR004148">
    <property type="entry name" value="BAR_dom"/>
</dbReference>
<evidence type="ECO:0000256" key="9">
    <source>
        <dbReference type="ARBA" id="ARBA00022737"/>
    </source>
</evidence>
<sequence length="2219" mass="244889">MSLAAGPGRGGSASSPLPNDLRLSIDAHVRYIQSLDTRKDEIEYWLTEHLRISGLYWGLTACHLLGHPEALPRQGVVEFVLSCFNFREGTTGDGGFGAAPGHDAHILCTVYAVQILTTLDAFADLEARFPGGTSRVAKFIASLQDRKTGAFRGDHWGETDTRFLYGALNALSLLHQVDLIDKDKCITYVQACANFDGGFGTSPGAESHAGQVFTCVGALAILGRLDLVDCDKLGGWLAERQQPRGGLNGRPEKLEDVCYSWWVGSSMAMIDRLHWIDGDKLADFILRCQDTDTGGFSDRPGDMVDVFHTHFSIAGLSLVGWEGVQAVDPIYFWSGRALTAPRQGLFIRAACQHKTTQGIKLYWSSHRPAVGSVVYTVPISIYHARFDVGSPIFEPSATCTSAGTSRGRLRAFCASSPRLTRPALAPPISCQRNVWPRRVFTTSHHLQFSACLPAFEASPRTIAHTNFDHIHCSYKPGSGFADSVLPRSVRSGTRANLPPFSSTERSNKRPTLHTNIDSSPSSFLAAASPHPAATTPDALEFYRQHSSPPASDTSSLNPSPAAHRSTSNPTVSRDSSNPPQQRRVGVQPKASFRDLVARFDQPNIPPGTLGTNIGSRSVSANAGSTHQSRLQHAPPQSTIPQPLLSSRPRPSRRDSETRTGILERTEHGSSTVQHSHRRQRSNSFAASPTSQLNSADQPSASQAPLFGEITHGGPHGALPGHGISSPHRRRGSENSMHQPNAMFPIQRNNSDFTDPQESWHQRSMSETPLPNFSSVHAFHNSEHDAQGSGNPVNQDETTTGSHLPSTRRHPLGQSQSHSRIPVKTSSRPSTPKSSFDHARHLSQTTPTKSQTSSPRRHGMSPAALASNGPRLRALISAPEPKKSPPLRSSRPRQQVSEISVGNSWPRAHDLFENPEDPSLVRSSENAVQGQWQEPSVFHPSPKTDSPDLRTFSERAVDNAGKLPILDNVSYDPNIPRLKLDTDDAQSAPGADGEPLTGATEFEDDSFEATETGRDMSGLASDKLGNSGMPRSVLSQVFELRRRNTHQYSMPGQFEPGLTEDDSGTIQIMLGGTPLLDKYDREWTAAPSHPTISAERSDISPAATPRSRSDHLDPNSLTPNQARDGQRSLDVRPNSAAYSIIDNILNQYLDQGSLTPQMLHEFTQQIQQIEPDLNENEGYDPEEIARATLQGLIDEMKPLRQHQHRQHQPLGIAQTKRMGLVESSTDVDGQTIPEGGSEQYQSQSEWAQRVGYQSPGDRPPIFTTGSHVNGRIEQTDPLPPPKIELPSSPRHELSLPEINTGGTLEGLVDQRIGLSPPRQQHDRAPHGPTSTLQPHDPYKRSSSTPPVPAMSHQKSDIAINGFHAHEVVLSDGRPSQSTSLGSADGRLSAEYRKDSSVTSIRPQGDTVKEEKRLNQRRMVIKELVDTEFSYSADMKILEDIYMATGKSSDAISDDDQRVLFGNMHDVVAFTMAFQDTLKRAAAPVYSRPREKRFNQPQLGPDGRGSMSTSNSSADAPNFPEPADDTRDRQTTIGNAFWQHMPKFEKVYGEYMRNHSAANERYVKIKDQRGVQAWSNECKEYAKDLTDAWDLDSLLVKPTQRMMKYHMILDSILQQTPNDHPDRDQLQGAITELKAATSRINDSKKRSDLLDQINNPRKRSDVSLGISKVLGRRQDKLRQQIGLTEAADDADFLSVNEKYGGYYLKLQVVMRDFDSYKQKSDLFMAQFNALMDTWEETMDVQDKPVHAEIESKWRRAAMTIREMTAIAWVDHEAAVQRHCIDPLLTVIKLNEKTQKLMQKRKKRVPEYAKWKTLQARGDKPDKKTQEAADQYVAFTDTLKDELPKLYQLTNTLIGKCLHNFVDIQKLWHVTWKRKLLTILDEQRVPSSMDEILEVLRSDWQAPHSDVHQLGICNGATLQQAGNFISFPSDRDSKQRSSGYSSRRTTAGSQQAPSFSSPELGQGRFSEQSSQTTLVPPGLAQRYGLPINQEEARLAPSKFSAISASGIQPQAREGHDFTHANPVRSSQPPAGRASADSFAPTQATRPSSSSTYYTVPMHGQPPTNGTAGAKANVFSSAMPMPDSPTNGTRPVTPQDGQEREEVLFVAASLFEFHINQPRQEAGFRYLTYVPGEKPGRSNKGRRVDLGEAFCKGSANASGHAGDQSQNNYHLASEISAGNFKQHLIWARRRGSPLQQPLVSSHPCFMMNLALSKHTGSRTKQCI</sequence>
<feature type="region of interest" description="Disordered" evidence="14">
    <location>
        <begin position="1250"/>
        <end position="1301"/>
    </location>
</feature>
<evidence type="ECO:0000256" key="2">
    <source>
        <dbReference type="ARBA" id="ARBA00010497"/>
    </source>
</evidence>
<dbReference type="Pfam" id="PF03114">
    <property type="entry name" value="BAR"/>
    <property type="match status" value="1"/>
</dbReference>
<dbReference type="InterPro" id="IPR008930">
    <property type="entry name" value="Terpenoid_cyclase/PrenylTrfase"/>
</dbReference>
<evidence type="ECO:0000256" key="14">
    <source>
        <dbReference type="SAM" id="MobiDB-lite"/>
    </source>
</evidence>
<gene>
    <name evidence="16" type="ORF">FH972_021260</name>
</gene>
<evidence type="ECO:0000259" key="15">
    <source>
        <dbReference type="PROSITE" id="PS50010"/>
    </source>
</evidence>
<feature type="region of interest" description="Disordered" evidence="14">
    <location>
        <begin position="980"/>
        <end position="1003"/>
    </location>
</feature>
<evidence type="ECO:0000256" key="10">
    <source>
        <dbReference type="ARBA" id="ARBA00022833"/>
    </source>
</evidence>
<keyword evidence="5" id="KW-0637">Prenyltransferase</keyword>
<keyword evidence="7" id="KW-0808">Transferase</keyword>
<keyword evidence="10" id="KW-0862">Zinc</keyword>
<dbReference type="InterPro" id="IPR035899">
    <property type="entry name" value="DBL_dom_sf"/>
</dbReference>
<dbReference type="CDD" id="cd02894">
    <property type="entry name" value="GGTase-II"/>
    <property type="match status" value="1"/>
</dbReference>
<keyword evidence="9" id="KW-0677">Repeat</keyword>
<feature type="compositionally biased region" description="Polar residues" evidence="14">
    <location>
        <begin position="893"/>
        <end position="902"/>
    </location>
</feature>
<keyword evidence="17" id="KW-1185">Reference proteome</keyword>
<feature type="region of interest" description="Disordered" evidence="14">
    <location>
        <begin position="2010"/>
        <end position="2048"/>
    </location>
</feature>
<keyword evidence="6" id="KW-0344">Guanine-nucleotide releasing factor</keyword>
<dbReference type="GO" id="GO:0004663">
    <property type="term" value="F:Rab geranylgeranyltransferase activity"/>
    <property type="evidence" value="ECO:0007669"/>
    <property type="project" value="UniProtKB-EC"/>
</dbReference>
<feature type="region of interest" description="Disordered" evidence="14">
    <location>
        <begin position="1922"/>
        <end position="1974"/>
    </location>
</feature>
<evidence type="ECO:0000256" key="3">
    <source>
        <dbReference type="ARBA" id="ARBA00011355"/>
    </source>
</evidence>
<feature type="compositionally biased region" description="Polar residues" evidence="14">
    <location>
        <begin position="1504"/>
        <end position="1513"/>
    </location>
</feature>
<dbReference type="FunFam" id="1.50.10.20:FF:000012">
    <property type="entry name" value="Geranylgeranyl transferase type-2 subunit beta"/>
    <property type="match status" value="1"/>
</dbReference>
<evidence type="ECO:0000256" key="11">
    <source>
        <dbReference type="ARBA" id="ARBA00030816"/>
    </source>
</evidence>
<dbReference type="CDD" id="cd00160">
    <property type="entry name" value="RhoGEF"/>
    <property type="match status" value="1"/>
</dbReference>
<feature type="compositionally biased region" description="Polar residues" evidence="14">
    <location>
        <begin position="609"/>
        <end position="639"/>
    </location>
</feature>
<feature type="domain" description="DH" evidence="15">
    <location>
        <begin position="1414"/>
        <end position="1641"/>
    </location>
</feature>
<feature type="compositionally biased region" description="Polar residues" evidence="14">
    <location>
        <begin position="746"/>
        <end position="774"/>
    </location>
</feature>
<comment type="caution">
    <text evidence="16">The sequence shown here is derived from an EMBL/GenBank/DDBJ whole genome shotgun (WGS) entry which is preliminary data.</text>
</comment>